<protein>
    <submittedName>
        <fullName evidence="1">Uncharacterized protein</fullName>
    </submittedName>
</protein>
<gene>
    <name evidence="1" type="ORF">BaRGS_00024208</name>
</gene>
<feature type="non-terminal residue" evidence="1">
    <location>
        <position position="1"/>
    </location>
</feature>
<dbReference type="Proteomes" id="UP001519460">
    <property type="component" value="Unassembled WGS sequence"/>
</dbReference>
<keyword evidence="2" id="KW-1185">Reference proteome</keyword>
<dbReference type="AlphaFoldDB" id="A0ABD0KBY3"/>
<dbReference type="EMBL" id="JACVVK020000208">
    <property type="protein sequence ID" value="KAK7484576.1"/>
    <property type="molecule type" value="Genomic_DNA"/>
</dbReference>
<evidence type="ECO:0000313" key="1">
    <source>
        <dbReference type="EMBL" id="KAK7484576.1"/>
    </source>
</evidence>
<accession>A0ABD0KBY3</accession>
<proteinExistence type="predicted"/>
<evidence type="ECO:0000313" key="2">
    <source>
        <dbReference type="Proteomes" id="UP001519460"/>
    </source>
</evidence>
<sequence length="76" mass="8373">RGNDRMLALAYCPQVFGRVPTGLHSLPAHWLPAFVASLEGSNKLCKSHFQQRLPETTSGRTKGPDWVLATLPTTEL</sequence>
<organism evidence="1 2">
    <name type="scientific">Batillaria attramentaria</name>
    <dbReference type="NCBI Taxonomy" id="370345"/>
    <lineage>
        <taxon>Eukaryota</taxon>
        <taxon>Metazoa</taxon>
        <taxon>Spiralia</taxon>
        <taxon>Lophotrochozoa</taxon>
        <taxon>Mollusca</taxon>
        <taxon>Gastropoda</taxon>
        <taxon>Caenogastropoda</taxon>
        <taxon>Sorbeoconcha</taxon>
        <taxon>Cerithioidea</taxon>
        <taxon>Batillariidae</taxon>
        <taxon>Batillaria</taxon>
    </lineage>
</organism>
<name>A0ABD0KBY3_9CAEN</name>
<comment type="caution">
    <text evidence="1">The sequence shown here is derived from an EMBL/GenBank/DDBJ whole genome shotgun (WGS) entry which is preliminary data.</text>
</comment>
<reference evidence="1 2" key="1">
    <citation type="journal article" date="2023" name="Sci. Data">
        <title>Genome assembly of the Korean intertidal mud-creeper Batillaria attramentaria.</title>
        <authorList>
            <person name="Patra A.K."/>
            <person name="Ho P.T."/>
            <person name="Jun S."/>
            <person name="Lee S.J."/>
            <person name="Kim Y."/>
            <person name="Won Y.J."/>
        </authorList>
    </citation>
    <scope>NUCLEOTIDE SEQUENCE [LARGE SCALE GENOMIC DNA]</scope>
    <source>
        <strain evidence="1">Wonlab-2016</strain>
    </source>
</reference>